<protein>
    <submittedName>
        <fullName evidence="2">Uncharacterized protein</fullName>
    </submittedName>
</protein>
<accession>A0A2A5JTM6</accession>
<feature type="transmembrane region" description="Helical" evidence="1">
    <location>
        <begin position="71"/>
        <end position="91"/>
    </location>
</feature>
<dbReference type="AlphaFoldDB" id="A0A2A5JTM6"/>
<gene>
    <name evidence="2" type="ORF">CEX98_05315</name>
</gene>
<dbReference type="RefSeq" id="WP_099641076.1">
    <property type="nucleotide sequence ID" value="NZ_NKHF01000024.1"/>
</dbReference>
<dbReference type="Proteomes" id="UP000228621">
    <property type="component" value="Unassembled WGS sequence"/>
</dbReference>
<keyword evidence="1" id="KW-0812">Transmembrane</keyword>
<keyword evidence="1" id="KW-0472">Membrane</keyword>
<comment type="caution">
    <text evidence="2">The sequence shown here is derived from an EMBL/GenBank/DDBJ whole genome shotgun (WGS) entry which is preliminary data.</text>
</comment>
<dbReference type="OrthoDB" id="6332366at2"/>
<dbReference type="EMBL" id="NKHF01000024">
    <property type="protein sequence ID" value="PCK32813.1"/>
    <property type="molecule type" value="Genomic_DNA"/>
</dbReference>
<evidence type="ECO:0000313" key="2">
    <source>
        <dbReference type="EMBL" id="PCK32813.1"/>
    </source>
</evidence>
<keyword evidence="3" id="KW-1185">Reference proteome</keyword>
<name>A0A2A5JTM6_PSEO7</name>
<feature type="transmembrane region" description="Helical" evidence="1">
    <location>
        <begin position="103"/>
        <end position="126"/>
    </location>
</feature>
<sequence>MPNFEILSFTDHRVGAVCTGRTAAQKLQDALLNAQVVAPTHLQMLNPHEHEVEQKLEPQSEHRIAKSMLNWHLYLGSMGVILGFLIAGVLVSYGPSFTQANPYLTFIALLSPGLFLGLFTSGLISLRPDKDAFNQAVMSKIAQGKWLIIVTTSDEAHRQKLMSFFRHSPQAQIINE</sequence>
<organism evidence="2 3">
    <name type="scientific">Pseudoalteromonas piscicida</name>
    <dbReference type="NCBI Taxonomy" id="43662"/>
    <lineage>
        <taxon>Bacteria</taxon>
        <taxon>Pseudomonadati</taxon>
        <taxon>Pseudomonadota</taxon>
        <taxon>Gammaproteobacteria</taxon>
        <taxon>Alteromonadales</taxon>
        <taxon>Pseudoalteromonadaceae</taxon>
        <taxon>Pseudoalteromonas</taxon>
    </lineage>
</organism>
<keyword evidence="1" id="KW-1133">Transmembrane helix</keyword>
<evidence type="ECO:0000256" key="1">
    <source>
        <dbReference type="SAM" id="Phobius"/>
    </source>
</evidence>
<reference evidence="3" key="1">
    <citation type="journal article" date="2019" name="Genome Announc.">
        <title>Draft Genome Sequence of Pseudoalteromonas piscicida Strain 36Y ROTHPW, an Hypersaline Seawater Isolate from the South Coast of Sonora, Mexico.</title>
        <authorList>
            <person name="Sanchez-Diaz R."/>
            <person name="Molina-Garza Z.J."/>
            <person name="Cruz-Suarez L.E."/>
            <person name="Selvin J."/>
            <person name="Kiran G.S."/>
            <person name="Ibarra-Gamez J.C."/>
            <person name="Gomez-Gil B."/>
            <person name="Galaviz-Silva L."/>
        </authorList>
    </citation>
    <scope>NUCLEOTIDE SEQUENCE [LARGE SCALE GENOMIC DNA]</scope>
    <source>
        <strain evidence="3">36Y_RITHPW</strain>
    </source>
</reference>
<evidence type="ECO:0000313" key="3">
    <source>
        <dbReference type="Proteomes" id="UP000228621"/>
    </source>
</evidence>
<proteinExistence type="predicted"/>